<dbReference type="GO" id="GO:0005549">
    <property type="term" value="F:odorant binding"/>
    <property type="evidence" value="ECO:0007669"/>
    <property type="project" value="InterPro"/>
</dbReference>
<proteinExistence type="predicted"/>
<organism evidence="3 4">
    <name type="scientific">Aquatica leii</name>
    <dbReference type="NCBI Taxonomy" id="1421715"/>
    <lineage>
        <taxon>Eukaryota</taxon>
        <taxon>Metazoa</taxon>
        <taxon>Ecdysozoa</taxon>
        <taxon>Arthropoda</taxon>
        <taxon>Hexapoda</taxon>
        <taxon>Insecta</taxon>
        <taxon>Pterygota</taxon>
        <taxon>Neoptera</taxon>
        <taxon>Endopterygota</taxon>
        <taxon>Coleoptera</taxon>
        <taxon>Polyphaga</taxon>
        <taxon>Elateriformia</taxon>
        <taxon>Elateroidea</taxon>
        <taxon>Lampyridae</taxon>
        <taxon>Luciolinae</taxon>
        <taxon>Aquatica</taxon>
    </lineage>
</organism>
<feature type="chain" id="PRO_5042941993" evidence="2">
    <location>
        <begin position="19"/>
        <end position="127"/>
    </location>
</feature>
<reference evidence="4" key="1">
    <citation type="submission" date="2023-01" db="EMBL/GenBank/DDBJ databases">
        <title>Key to firefly adult light organ development and bioluminescence: homeobox transcription factors regulate luciferase expression and transportation to peroxisome.</title>
        <authorList>
            <person name="Fu X."/>
        </authorList>
    </citation>
    <scope>NUCLEOTIDE SEQUENCE [LARGE SCALE GENOMIC DNA]</scope>
</reference>
<dbReference type="SUPFAM" id="SSF47565">
    <property type="entry name" value="Insect pheromone/odorant-binding proteins"/>
    <property type="match status" value="1"/>
</dbReference>
<evidence type="ECO:0000256" key="2">
    <source>
        <dbReference type="SAM" id="SignalP"/>
    </source>
</evidence>
<dbReference type="Proteomes" id="UP001353858">
    <property type="component" value="Unassembled WGS sequence"/>
</dbReference>
<dbReference type="GO" id="GO:0005615">
    <property type="term" value="C:extracellular space"/>
    <property type="evidence" value="ECO:0007669"/>
    <property type="project" value="TreeGrafter"/>
</dbReference>
<protein>
    <submittedName>
        <fullName evidence="3">Uncharacterized protein</fullName>
    </submittedName>
</protein>
<accession>A0AAN7PGW9</accession>
<evidence type="ECO:0000313" key="4">
    <source>
        <dbReference type="Proteomes" id="UP001353858"/>
    </source>
</evidence>
<dbReference type="Gene3D" id="1.10.238.20">
    <property type="entry name" value="Pheromone/general odorant binding protein domain"/>
    <property type="match status" value="1"/>
</dbReference>
<feature type="signal peptide" evidence="2">
    <location>
        <begin position="1"/>
        <end position="18"/>
    </location>
</feature>
<dbReference type="SMART" id="SM00708">
    <property type="entry name" value="PhBP"/>
    <property type="match status" value="1"/>
</dbReference>
<gene>
    <name evidence="3" type="ORF">RN001_002119</name>
</gene>
<dbReference type="CDD" id="cd23992">
    <property type="entry name" value="PBP_GOBP"/>
    <property type="match status" value="1"/>
</dbReference>
<keyword evidence="4" id="KW-1185">Reference proteome</keyword>
<dbReference type="InterPro" id="IPR006170">
    <property type="entry name" value="PBP/GOBP"/>
</dbReference>
<dbReference type="EMBL" id="JARPUR010000001">
    <property type="protein sequence ID" value="KAK4885848.1"/>
    <property type="molecule type" value="Genomic_DNA"/>
</dbReference>
<comment type="caution">
    <text evidence="3">The sequence shown here is derived from an EMBL/GenBank/DDBJ whole genome shotgun (WGS) entry which is preliminary data.</text>
</comment>
<dbReference type="GO" id="GO:0007608">
    <property type="term" value="P:sensory perception of smell"/>
    <property type="evidence" value="ECO:0007669"/>
    <property type="project" value="TreeGrafter"/>
</dbReference>
<dbReference type="InterPro" id="IPR036728">
    <property type="entry name" value="PBP_GOBP_sf"/>
</dbReference>
<name>A0AAN7PGW9_9COLE</name>
<dbReference type="AlphaFoldDB" id="A0AAN7PGW9"/>
<evidence type="ECO:0000256" key="1">
    <source>
        <dbReference type="ARBA" id="ARBA00022729"/>
    </source>
</evidence>
<dbReference type="Pfam" id="PF01395">
    <property type="entry name" value="PBP_GOBP"/>
    <property type="match status" value="1"/>
</dbReference>
<evidence type="ECO:0000313" key="3">
    <source>
        <dbReference type="EMBL" id="KAK4885848.1"/>
    </source>
</evidence>
<dbReference type="PANTHER" id="PTHR11857">
    <property type="entry name" value="ODORANT BINDING PROTEIN-RELATED"/>
    <property type="match status" value="1"/>
</dbReference>
<sequence>MAISIIIFSTLLLLFVEAHPDEFNNFEKYEAECYKEIHVGKELVEALLHNDVFNEDKNLKCFLSCLYIKSKVMNADGQVNIEELKKILLPLAHDKNKMTTLIEKCAKIKEADNCETSFKITKCLKTD</sequence>
<keyword evidence="1 2" id="KW-0732">Signal</keyword>